<evidence type="ECO:0000313" key="2">
    <source>
        <dbReference type="Proteomes" id="UP001157091"/>
    </source>
</evidence>
<dbReference type="EMBL" id="BSUK01000001">
    <property type="protein sequence ID" value="GMA23014.1"/>
    <property type="molecule type" value="Genomic_DNA"/>
</dbReference>
<proteinExistence type="predicted"/>
<comment type="caution">
    <text evidence="1">The sequence shown here is derived from an EMBL/GenBank/DDBJ whole genome shotgun (WGS) entry which is preliminary data.</text>
</comment>
<evidence type="ECO:0000313" key="1">
    <source>
        <dbReference type="EMBL" id="GMA23014.1"/>
    </source>
</evidence>
<name>A0ABQ6HZR5_9MICO</name>
<reference evidence="2" key="1">
    <citation type="journal article" date="2019" name="Int. J. Syst. Evol. Microbiol.">
        <title>The Global Catalogue of Microorganisms (GCM) 10K type strain sequencing project: providing services to taxonomists for standard genome sequencing and annotation.</title>
        <authorList>
            <consortium name="The Broad Institute Genomics Platform"/>
            <consortium name="The Broad Institute Genome Sequencing Center for Infectious Disease"/>
            <person name="Wu L."/>
            <person name="Ma J."/>
        </authorList>
    </citation>
    <scope>NUCLEOTIDE SEQUENCE [LARGE SCALE GENOMIC DNA]</scope>
    <source>
        <strain evidence="2">NBRC 106348</strain>
    </source>
</reference>
<keyword evidence="2" id="KW-1185">Reference proteome</keyword>
<protein>
    <submittedName>
        <fullName evidence="1">Uncharacterized protein</fullName>
    </submittedName>
</protein>
<sequence length="119" mass="12685">MALLVEREPVVDGAVEVYRELRDPQHRSGPDEVLGDRAVGAAHRDPARELELAVEPRVEKRPAVDLDAGLEPAVRARRRAGLELEPGESVWVPITVTGVVGVAPAGTVQAIAAPSRTTT</sequence>
<organism evidence="1 2">
    <name type="scientific">Luteimicrobium album</name>
    <dbReference type="NCBI Taxonomy" id="1054550"/>
    <lineage>
        <taxon>Bacteria</taxon>
        <taxon>Bacillati</taxon>
        <taxon>Actinomycetota</taxon>
        <taxon>Actinomycetes</taxon>
        <taxon>Micrococcales</taxon>
        <taxon>Luteimicrobium</taxon>
    </lineage>
</organism>
<accession>A0ABQ6HZR5</accession>
<gene>
    <name evidence="1" type="ORF">GCM10025864_07730</name>
</gene>
<dbReference type="Proteomes" id="UP001157091">
    <property type="component" value="Unassembled WGS sequence"/>
</dbReference>